<dbReference type="EMBL" id="JAHFXF010001089">
    <property type="protein sequence ID" value="KAG9676590.1"/>
    <property type="molecule type" value="Genomic_DNA"/>
</dbReference>
<evidence type="ECO:0000256" key="1">
    <source>
        <dbReference type="SAM" id="Phobius"/>
    </source>
</evidence>
<organism evidence="2 3">
    <name type="scientific">Aureobasidium melanogenum</name>
    <name type="common">Aureobasidium pullulans var. melanogenum</name>
    <dbReference type="NCBI Taxonomy" id="46634"/>
    <lineage>
        <taxon>Eukaryota</taxon>
        <taxon>Fungi</taxon>
        <taxon>Dikarya</taxon>
        <taxon>Ascomycota</taxon>
        <taxon>Pezizomycotina</taxon>
        <taxon>Dothideomycetes</taxon>
        <taxon>Dothideomycetidae</taxon>
        <taxon>Dothideales</taxon>
        <taxon>Saccotheciaceae</taxon>
        <taxon>Aureobasidium</taxon>
    </lineage>
</organism>
<accession>A0A9P8E389</accession>
<name>A0A9P8E389_AURME</name>
<keyword evidence="1" id="KW-0812">Transmembrane</keyword>
<dbReference type="OrthoDB" id="3917418at2759"/>
<reference evidence="2" key="1">
    <citation type="journal article" date="2021" name="J Fungi (Basel)">
        <title>Virulence traits and population genomics of the black yeast Aureobasidium melanogenum.</title>
        <authorList>
            <person name="Cernosa A."/>
            <person name="Sun X."/>
            <person name="Gostincar C."/>
            <person name="Fang C."/>
            <person name="Gunde-Cimerman N."/>
            <person name="Song Z."/>
        </authorList>
    </citation>
    <scope>NUCLEOTIDE SEQUENCE</scope>
    <source>
        <strain evidence="2">EXF-9911</strain>
    </source>
</reference>
<sequence length="76" mass="8943">MPLLETICVALFILWVFVEVTVYTFAPLLIRINDIGEALNWYLWVMPRLYVLCVLIEEIIVEALETVSRWVLGMER</sequence>
<gene>
    <name evidence="2" type="ORF">KCU76_g15927</name>
</gene>
<keyword evidence="1" id="KW-1133">Transmembrane helix</keyword>
<dbReference type="AlphaFoldDB" id="A0A9P8E389"/>
<evidence type="ECO:0000313" key="3">
    <source>
        <dbReference type="Proteomes" id="UP000779574"/>
    </source>
</evidence>
<evidence type="ECO:0000313" key="2">
    <source>
        <dbReference type="EMBL" id="KAG9676590.1"/>
    </source>
</evidence>
<proteinExistence type="predicted"/>
<comment type="caution">
    <text evidence="2">The sequence shown here is derived from an EMBL/GenBank/DDBJ whole genome shotgun (WGS) entry which is preliminary data.</text>
</comment>
<feature type="transmembrane region" description="Helical" evidence="1">
    <location>
        <begin position="7"/>
        <end position="29"/>
    </location>
</feature>
<reference evidence="2" key="2">
    <citation type="submission" date="2021-08" db="EMBL/GenBank/DDBJ databases">
        <authorList>
            <person name="Gostincar C."/>
            <person name="Sun X."/>
            <person name="Song Z."/>
            <person name="Gunde-Cimerman N."/>
        </authorList>
    </citation>
    <scope>NUCLEOTIDE SEQUENCE</scope>
    <source>
        <strain evidence="2">EXF-9911</strain>
    </source>
</reference>
<dbReference type="Proteomes" id="UP000779574">
    <property type="component" value="Unassembled WGS sequence"/>
</dbReference>
<keyword evidence="1" id="KW-0472">Membrane</keyword>
<feature type="non-terminal residue" evidence="2">
    <location>
        <position position="76"/>
    </location>
</feature>
<protein>
    <submittedName>
        <fullName evidence="2">Uncharacterized protein</fullName>
    </submittedName>
</protein>